<feature type="domain" description="G-protein coupled receptors family 1 profile" evidence="13">
    <location>
        <begin position="32"/>
        <end position="585"/>
    </location>
</feature>
<dbReference type="SMART" id="SM01381">
    <property type="entry name" value="7TM_GPCR_Srsx"/>
    <property type="match status" value="1"/>
</dbReference>
<keyword evidence="5 10" id="KW-0297">G-protein coupled receptor</keyword>
<evidence type="ECO:0000259" key="13">
    <source>
        <dbReference type="PROSITE" id="PS50262"/>
    </source>
</evidence>
<evidence type="ECO:0000256" key="12">
    <source>
        <dbReference type="SAM" id="Phobius"/>
    </source>
</evidence>
<evidence type="ECO:0000256" key="7">
    <source>
        <dbReference type="ARBA" id="ARBA00023157"/>
    </source>
</evidence>
<evidence type="ECO:0000256" key="2">
    <source>
        <dbReference type="ARBA" id="ARBA00022475"/>
    </source>
</evidence>
<comment type="caution">
    <text evidence="14">The sequence shown here is derived from an EMBL/GenBank/DDBJ whole genome shotgun (WGS) entry which is preliminary data.</text>
</comment>
<dbReference type="GO" id="GO:0001591">
    <property type="term" value="F:dopamine neurotransmitter receptor activity, coupled via Gi/Go"/>
    <property type="evidence" value="ECO:0007669"/>
    <property type="project" value="TreeGrafter"/>
</dbReference>
<dbReference type="Proteomes" id="UP001175271">
    <property type="component" value="Unassembled WGS sequence"/>
</dbReference>
<dbReference type="SUPFAM" id="SSF81321">
    <property type="entry name" value="Family A G protein-coupled receptor-like"/>
    <property type="match status" value="1"/>
</dbReference>
<organism evidence="14 15">
    <name type="scientific">Steinernema hermaphroditum</name>
    <dbReference type="NCBI Taxonomy" id="289476"/>
    <lineage>
        <taxon>Eukaryota</taxon>
        <taxon>Metazoa</taxon>
        <taxon>Ecdysozoa</taxon>
        <taxon>Nematoda</taxon>
        <taxon>Chromadorea</taxon>
        <taxon>Rhabditida</taxon>
        <taxon>Tylenchina</taxon>
        <taxon>Panagrolaimomorpha</taxon>
        <taxon>Strongyloidoidea</taxon>
        <taxon>Steinernematidae</taxon>
        <taxon>Steinernema</taxon>
    </lineage>
</organism>
<comment type="subcellular location">
    <subcellularLocation>
        <location evidence="1">Cell membrane</location>
        <topology evidence="1">Multi-pass membrane protein</topology>
    </subcellularLocation>
</comment>
<proteinExistence type="inferred from homology"/>
<keyword evidence="3 10" id="KW-0812">Transmembrane</keyword>
<dbReference type="InterPro" id="IPR017452">
    <property type="entry name" value="GPCR_Rhodpsn_7TM"/>
</dbReference>
<accession>A0AA39H0U5</accession>
<evidence type="ECO:0000256" key="8">
    <source>
        <dbReference type="ARBA" id="ARBA00023170"/>
    </source>
</evidence>
<evidence type="ECO:0000256" key="4">
    <source>
        <dbReference type="ARBA" id="ARBA00022989"/>
    </source>
</evidence>
<feature type="transmembrane region" description="Helical" evidence="12">
    <location>
        <begin position="20"/>
        <end position="41"/>
    </location>
</feature>
<dbReference type="InterPro" id="IPR000276">
    <property type="entry name" value="GPCR_Rhodpsn"/>
</dbReference>
<dbReference type="EMBL" id="JAUCMV010000005">
    <property type="protein sequence ID" value="KAK0397147.1"/>
    <property type="molecule type" value="Genomic_DNA"/>
</dbReference>
<evidence type="ECO:0000256" key="3">
    <source>
        <dbReference type="ARBA" id="ARBA00022692"/>
    </source>
</evidence>
<dbReference type="AlphaFoldDB" id="A0AA39H0U5"/>
<feature type="transmembrane region" description="Helical" evidence="12">
    <location>
        <begin position="133"/>
        <end position="154"/>
    </location>
</feature>
<evidence type="ECO:0000256" key="10">
    <source>
        <dbReference type="RuleBase" id="RU000688"/>
    </source>
</evidence>
<name>A0AA39H0U5_9BILA</name>
<protein>
    <recommendedName>
        <fullName evidence="13">G-protein coupled receptors family 1 profile domain-containing protein</fullName>
    </recommendedName>
</protein>
<evidence type="ECO:0000256" key="11">
    <source>
        <dbReference type="SAM" id="MobiDB-lite"/>
    </source>
</evidence>
<dbReference type="PANTHER" id="PTHR24248">
    <property type="entry name" value="ADRENERGIC RECEPTOR-RELATED G-PROTEIN COUPLED RECEPTOR"/>
    <property type="match status" value="1"/>
</dbReference>
<dbReference type="FunFam" id="1.20.1070.10:FF:000523">
    <property type="entry name" value="5-hydroxytryptamine receptor 2B"/>
    <property type="match status" value="1"/>
</dbReference>
<feature type="transmembrane region" description="Helical" evidence="12">
    <location>
        <begin position="564"/>
        <end position="588"/>
    </location>
</feature>
<keyword evidence="15" id="KW-1185">Reference proteome</keyword>
<feature type="transmembrane region" description="Helical" evidence="12">
    <location>
        <begin position="53"/>
        <end position="75"/>
    </location>
</feature>
<sequence length="602" mass="68079">MNVTDFADLSNDPRPKPYALVLLIIPLLTVFGNALVVLAVWRERALQTVTNMLIVSLAVSDFLVAICVMSFAVYFEWNSFIWGLGPVLCNLYIAADVACSTASILNLLAISLDRYIAISHPIVYAQYGIKGGRAWVSIFAVWAVSTGVAIPILFGVNQLDYSKRQCEFTNAYFIIFSSILSFFVPCIAMLILYTVIFRRLRERGRARSMRQSTNRNERCDRISNALLGGARFARQMGTHFKHRTDQILLEISFQTSSYPTMSSSSSGDEFEQSALTPTANADFTANSVITSTENNKKDTTSFVRSFGDHLQELFPFIDSGCSRSDSSDERARPPIMLGRKSSETPIATVDSHAFASMGRINLNGRDLHGPRNEWYQLHNCYSEGNITNEVDVCSPPSNGALRKYIPYSNGSEMMSNISPSLLRVCDNHPDETSFLLSIYNLLNVNRLKNFQLKNSKRAQDQAKVDNMLNNGGEDNHKSYDDENWGESLRVHRCDMWRKMTVGWKGRPSRQMVKKASKQMRREHKATVTLAVVMAVFLGCWVPFFTLHLSNAVCMLQQKDNCVHFLAIFLTTWLGYLNSSLNPLIYTVFDQRFRKAFRRILHC</sequence>
<evidence type="ECO:0000256" key="9">
    <source>
        <dbReference type="ARBA" id="ARBA00023224"/>
    </source>
</evidence>
<dbReference type="Pfam" id="PF00001">
    <property type="entry name" value="7tm_1"/>
    <property type="match status" value="2"/>
</dbReference>
<evidence type="ECO:0000313" key="15">
    <source>
        <dbReference type="Proteomes" id="UP001175271"/>
    </source>
</evidence>
<gene>
    <name evidence="14" type="ORF">QR680_002005</name>
</gene>
<keyword evidence="4 12" id="KW-1133">Transmembrane helix</keyword>
<feature type="region of interest" description="Disordered" evidence="11">
    <location>
        <begin position="458"/>
        <end position="479"/>
    </location>
</feature>
<evidence type="ECO:0000256" key="1">
    <source>
        <dbReference type="ARBA" id="ARBA00004651"/>
    </source>
</evidence>
<keyword evidence="8 10" id="KW-0675">Receptor</keyword>
<evidence type="ECO:0000256" key="6">
    <source>
        <dbReference type="ARBA" id="ARBA00023136"/>
    </source>
</evidence>
<reference evidence="14" key="1">
    <citation type="submission" date="2023-06" db="EMBL/GenBank/DDBJ databases">
        <title>Genomic analysis of the entomopathogenic nematode Steinernema hermaphroditum.</title>
        <authorList>
            <person name="Schwarz E.M."/>
            <person name="Heppert J.K."/>
            <person name="Baniya A."/>
            <person name="Schwartz H.T."/>
            <person name="Tan C.-H."/>
            <person name="Antoshechkin I."/>
            <person name="Sternberg P.W."/>
            <person name="Goodrich-Blair H."/>
            <person name="Dillman A.R."/>
        </authorList>
    </citation>
    <scope>NUCLEOTIDE SEQUENCE</scope>
    <source>
        <strain evidence="14">PS9179</strain>
        <tissue evidence="14">Whole animal</tissue>
    </source>
</reference>
<keyword evidence="2" id="KW-1003">Cell membrane</keyword>
<evidence type="ECO:0000313" key="14">
    <source>
        <dbReference type="EMBL" id="KAK0397147.1"/>
    </source>
</evidence>
<dbReference type="PRINTS" id="PR00237">
    <property type="entry name" value="GPCRRHODOPSN"/>
</dbReference>
<dbReference type="Gene3D" id="1.20.1070.10">
    <property type="entry name" value="Rhodopsin 7-helix transmembrane proteins"/>
    <property type="match status" value="2"/>
</dbReference>
<dbReference type="PROSITE" id="PS00237">
    <property type="entry name" value="G_PROTEIN_RECEP_F1_1"/>
    <property type="match status" value="1"/>
</dbReference>
<dbReference type="GO" id="GO:0045202">
    <property type="term" value="C:synapse"/>
    <property type="evidence" value="ECO:0007669"/>
    <property type="project" value="GOC"/>
</dbReference>
<dbReference type="PROSITE" id="PS50262">
    <property type="entry name" value="G_PROTEIN_RECEP_F1_2"/>
    <property type="match status" value="1"/>
</dbReference>
<evidence type="ECO:0000256" key="5">
    <source>
        <dbReference type="ARBA" id="ARBA00023040"/>
    </source>
</evidence>
<keyword evidence="7" id="KW-1015">Disulfide bond</keyword>
<dbReference type="GO" id="GO:0005886">
    <property type="term" value="C:plasma membrane"/>
    <property type="evidence" value="ECO:0007669"/>
    <property type="project" value="UniProtKB-SubCell"/>
</dbReference>
<feature type="transmembrane region" description="Helical" evidence="12">
    <location>
        <begin position="525"/>
        <end position="544"/>
    </location>
</feature>
<feature type="transmembrane region" description="Helical" evidence="12">
    <location>
        <begin position="91"/>
        <end position="112"/>
    </location>
</feature>
<comment type="similarity">
    <text evidence="10">Belongs to the G-protein coupled receptor 1 family.</text>
</comment>
<keyword evidence="9 10" id="KW-0807">Transducer</keyword>
<dbReference type="GO" id="GO:0004930">
    <property type="term" value="F:G protein-coupled receptor activity"/>
    <property type="evidence" value="ECO:0007669"/>
    <property type="project" value="UniProtKB-KW"/>
</dbReference>
<dbReference type="PANTHER" id="PTHR24248:SF125">
    <property type="entry name" value="DOPAMINE D2-LIKE RECEPTOR"/>
    <property type="match status" value="1"/>
</dbReference>
<feature type="transmembrane region" description="Helical" evidence="12">
    <location>
        <begin position="174"/>
        <end position="197"/>
    </location>
</feature>
<keyword evidence="6 12" id="KW-0472">Membrane</keyword>